<organism evidence="2 3">
    <name type="scientific">Leptobrachium leishanense</name>
    <name type="common">Leishan spiny toad</name>
    <dbReference type="NCBI Taxonomy" id="445787"/>
    <lineage>
        <taxon>Eukaryota</taxon>
        <taxon>Metazoa</taxon>
        <taxon>Chordata</taxon>
        <taxon>Craniata</taxon>
        <taxon>Vertebrata</taxon>
        <taxon>Euteleostomi</taxon>
        <taxon>Amphibia</taxon>
        <taxon>Batrachia</taxon>
        <taxon>Anura</taxon>
        <taxon>Pelobatoidea</taxon>
        <taxon>Megophryidae</taxon>
        <taxon>Leptobrachium</taxon>
    </lineage>
</organism>
<dbReference type="Ensembl" id="ENSLLET00000004395.1">
    <property type="protein sequence ID" value="ENSLLEP00000004200.1"/>
    <property type="gene ID" value="ENSLLEG00000002714.1"/>
</dbReference>
<name>A0A8C5LUJ0_9ANUR</name>
<dbReference type="GeneTree" id="ENSGT00530000063847"/>
<dbReference type="InterPro" id="IPR011990">
    <property type="entry name" value="TPR-like_helical_dom_sf"/>
</dbReference>
<feature type="region of interest" description="Disordered" evidence="1">
    <location>
        <begin position="28"/>
        <end position="61"/>
    </location>
</feature>
<accession>A0A8C5LUJ0</accession>
<proteinExistence type="predicted"/>
<dbReference type="AlphaFoldDB" id="A0A8C5LUJ0"/>
<dbReference type="Gene3D" id="1.25.40.10">
    <property type="entry name" value="Tetratricopeptide repeat domain"/>
    <property type="match status" value="2"/>
</dbReference>
<reference evidence="2" key="2">
    <citation type="submission" date="2025-09" db="UniProtKB">
        <authorList>
            <consortium name="Ensembl"/>
        </authorList>
    </citation>
    <scope>IDENTIFICATION</scope>
</reference>
<dbReference type="InterPro" id="IPR042621">
    <property type="entry name" value="TTC23/TTC23L"/>
</dbReference>
<keyword evidence="3" id="KW-1185">Reference proteome</keyword>
<dbReference type="OrthoDB" id="9986634at2759"/>
<dbReference type="PANTHER" id="PTHR14485:SF4">
    <property type="entry name" value="TETRATRICOPEPTIDE REPEAT PROTEIN 23-LIKE"/>
    <property type="match status" value="1"/>
</dbReference>
<dbReference type="Proteomes" id="UP000694569">
    <property type="component" value="Unplaced"/>
</dbReference>
<protein>
    <recommendedName>
        <fullName evidence="4">Tetratricopeptide repeat domain 23-like protein</fullName>
    </recommendedName>
</protein>
<evidence type="ECO:0000313" key="3">
    <source>
        <dbReference type="Proteomes" id="UP000694569"/>
    </source>
</evidence>
<dbReference type="PANTHER" id="PTHR14485">
    <property type="entry name" value="TETRATRICOPEPTIDE REPEAT PROTEIN 23"/>
    <property type="match status" value="1"/>
</dbReference>
<dbReference type="SUPFAM" id="SSF48452">
    <property type="entry name" value="TPR-like"/>
    <property type="match status" value="1"/>
</dbReference>
<evidence type="ECO:0000256" key="1">
    <source>
        <dbReference type="SAM" id="MobiDB-lite"/>
    </source>
</evidence>
<sequence>MQPIYIPTDSSYAGSQCLSPKTEISAQELDDGTGSVLSHTERSDTQSRGRPGHASSAVSPAEKLAQVQRLAERYARENQLLKANKELIRCVALSRIVHGEGHWRLAQAFANLAHSYLTLRDLPAQARQHAESAKNILLRGVDMSNSVEDKREILETLVTIYYTLGLAHLQQNNAKDSYVNLQKVEKIVEELDELQEKKSVTAKISEKDIATALGRVCLLQNKPSSARNYFEQAVNLVISSEGDSAPELIQLYKDLAKTEQVRKKHDQAIELLLQANSISKATYKKPSVEAADTVLLLAKAYAASGSSDYEDAAGKCFSEGLAVLQTILGPDDSQSLNARVEFSKWLIQIGKKHEAYQLLREAVTSEADFSEIVSEIFSIMGSISLADGKISKGYKLLKKCVGIQVILYGAQHGKTRETQSILDTLKKSGSIGNQE</sequence>
<reference evidence="2" key="1">
    <citation type="submission" date="2025-08" db="UniProtKB">
        <authorList>
            <consortium name="Ensembl"/>
        </authorList>
    </citation>
    <scope>IDENTIFICATION</scope>
</reference>
<evidence type="ECO:0000313" key="2">
    <source>
        <dbReference type="Ensembl" id="ENSLLEP00000004200.1"/>
    </source>
</evidence>
<evidence type="ECO:0008006" key="4">
    <source>
        <dbReference type="Google" id="ProtNLM"/>
    </source>
</evidence>